<dbReference type="Pfam" id="PF01266">
    <property type="entry name" value="DAO"/>
    <property type="match status" value="1"/>
</dbReference>
<dbReference type="GO" id="GO:0016491">
    <property type="term" value="F:oxidoreductase activity"/>
    <property type="evidence" value="ECO:0007669"/>
    <property type="project" value="UniProtKB-KW"/>
</dbReference>
<dbReference type="PANTHER" id="PTHR13847:SF281">
    <property type="entry name" value="FAD DEPENDENT OXIDOREDUCTASE DOMAIN-CONTAINING PROTEIN"/>
    <property type="match status" value="1"/>
</dbReference>
<dbReference type="Gene3D" id="3.50.50.60">
    <property type="entry name" value="FAD/NAD(P)-binding domain"/>
    <property type="match status" value="1"/>
</dbReference>
<dbReference type="EMBL" id="FOVR01000002">
    <property type="protein sequence ID" value="SFN99010.1"/>
    <property type="molecule type" value="Genomic_DNA"/>
</dbReference>
<sequence length="446" mass="48865">MSLSSPKGGFLHGNDKQGTYPDSYYAATANPHDPLPSLKGEQQCDICVIGGGYAGLSSALHLAQQGHKVILLEAHRVGWGASGRNGGQVCTGQRLEQDTLEKMVGTADARLLWDIAVDGIQMVKDLIADHDIACDLKPGTLHADHKPHYAEDSKAYVDKLNCEYGYEHIRYVNKAEVEEMVGSTAYYGGMVDMFAAHLHPLNYALGLGTAARKAGAILFENSEVQSIEKGDTVTIKCTQGHVKAKHLIIACNGYIESLVPKVAARVMPMNNYIIATEPLDEGLARELIRDDLGVADSKFVINYYRLSADKRMLFGGGETYSFKFPEDIKSFVRQPMLEIYPQLKDARIDYGWGGTLGITVNRMPYFAKLDKNIINASGFSGHGVAIATIAGKLVADLIDGQASRFDAMEHVPTYPFPGGRHLRHALLVMAMLYYKMRDRIGTPARP</sequence>
<dbReference type="SUPFAM" id="SSF51905">
    <property type="entry name" value="FAD/NAD(P)-binding domain"/>
    <property type="match status" value="1"/>
</dbReference>
<dbReference type="RefSeq" id="WP_090070259.1">
    <property type="nucleotide sequence ID" value="NZ_FOVR01000002.1"/>
</dbReference>
<reference evidence="3 4" key="1">
    <citation type="submission" date="2016-10" db="EMBL/GenBank/DDBJ databases">
        <authorList>
            <person name="de Groot N.N."/>
        </authorList>
    </citation>
    <scope>NUCLEOTIDE SEQUENCE [LARGE SCALE GENOMIC DNA]</scope>
    <source>
        <strain evidence="3 4">CGMCC 1.9157</strain>
    </source>
</reference>
<dbReference type="STRING" id="655353.SAMN04488056_102617"/>
<evidence type="ECO:0000313" key="3">
    <source>
        <dbReference type="EMBL" id="SFN99010.1"/>
    </source>
</evidence>
<dbReference type="GO" id="GO:0005737">
    <property type="term" value="C:cytoplasm"/>
    <property type="evidence" value="ECO:0007669"/>
    <property type="project" value="TreeGrafter"/>
</dbReference>
<evidence type="ECO:0000259" key="2">
    <source>
        <dbReference type="Pfam" id="PF01266"/>
    </source>
</evidence>
<dbReference type="Proteomes" id="UP000199236">
    <property type="component" value="Unassembled WGS sequence"/>
</dbReference>
<protein>
    <submittedName>
        <fullName evidence="3">Gamma-glutamylputrescine oxidase</fullName>
    </submittedName>
</protein>
<keyword evidence="4" id="KW-1185">Reference proteome</keyword>
<keyword evidence="1" id="KW-0560">Oxidoreductase</keyword>
<dbReference type="OrthoDB" id="9806601at2"/>
<gene>
    <name evidence="3" type="ORF">SAMN04488056_102617</name>
</gene>
<dbReference type="InterPro" id="IPR036188">
    <property type="entry name" value="FAD/NAD-bd_sf"/>
</dbReference>
<dbReference type="InterPro" id="IPR006076">
    <property type="entry name" value="FAD-dep_OxRdtase"/>
</dbReference>
<dbReference type="Gene3D" id="3.30.9.10">
    <property type="entry name" value="D-Amino Acid Oxidase, subunit A, domain 2"/>
    <property type="match status" value="1"/>
</dbReference>
<name>A0A1I5DIL7_9HYPH</name>
<evidence type="ECO:0000313" key="4">
    <source>
        <dbReference type="Proteomes" id="UP000199236"/>
    </source>
</evidence>
<proteinExistence type="predicted"/>
<accession>A0A1I5DIL7</accession>
<dbReference type="PANTHER" id="PTHR13847">
    <property type="entry name" value="SARCOSINE DEHYDROGENASE-RELATED"/>
    <property type="match status" value="1"/>
</dbReference>
<organism evidence="3 4">
    <name type="scientific">Cohaesibacter marisflavi</name>
    <dbReference type="NCBI Taxonomy" id="655353"/>
    <lineage>
        <taxon>Bacteria</taxon>
        <taxon>Pseudomonadati</taxon>
        <taxon>Pseudomonadota</taxon>
        <taxon>Alphaproteobacteria</taxon>
        <taxon>Hyphomicrobiales</taxon>
        <taxon>Cohaesibacteraceae</taxon>
    </lineage>
</organism>
<dbReference type="AlphaFoldDB" id="A0A1I5DIL7"/>
<feature type="domain" description="FAD dependent oxidoreductase" evidence="2">
    <location>
        <begin position="45"/>
        <end position="397"/>
    </location>
</feature>
<evidence type="ECO:0000256" key="1">
    <source>
        <dbReference type="ARBA" id="ARBA00023002"/>
    </source>
</evidence>